<accession>A0A317MU29</accession>
<feature type="domain" description="Bacterial bifunctional deaminase-reductase C-terminal" evidence="1">
    <location>
        <begin position="7"/>
        <end position="166"/>
    </location>
</feature>
<dbReference type="InterPro" id="IPR050765">
    <property type="entry name" value="Riboflavin_Biosynth_HTPR"/>
</dbReference>
<dbReference type="AlphaFoldDB" id="A0A317MU29"/>
<dbReference type="SUPFAM" id="SSF53597">
    <property type="entry name" value="Dihydrofolate reductase-like"/>
    <property type="match status" value="1"/>
</dbReference>
<comment type="caution">
    <text evidence="2">The sequence shown here is derived from an EMBL/GenBank/DDBJ whole genome shotgun (WGS) entry which is preliminary data.</text>
</comment>
<dbReference type="Proteomes" id="UP000246569">
    <property type="component" value="Unassembled WGS sequence"/>
</dbReference>
<proteinExistence type="predicted"/>
<dbReference type="Pfam" id="PF01872">
    <property type="entry name" value="RibD_C"/>
    <property type="match status" value="1"/>
</dbReference>
<dbReference type="GO" id="GO:0008703">
    <property type="term" value="F:5-amino-6-(5-phosphoribosylamino)uracil reductase activity"/>
    <property type="evidence" value="ECO:0007669"/>
    <property type="project" value="InterPro"/>
</dbReference>
<dbReference type="PANTHER" id="PTHR38011">
    <property type="entry name" value="DIHYDROFOLATE REDUCTASE FAMILY PROTEIN (AFU_ORTHOLOGUE AFUA_8G06820)"/>
    <property type="match status" value="1"/>
</dbReference>
<gene>
    <name evidence="2" type="ORF">C7443_106113</name>
</gene>
<name>A0A317MU29_9GAMM</name>
<dbReference type="OrthoDB" id="9782335at2"/>
<evidence type="ECO:0000259" key="1">
    <source>
        <dbReference type="Pfam" id="PF01872"/>
    </source>
</evidence>
<dbReference type="Gene3D" id="3.40.430.10">
    <property type="entry name" value="Dihydrofolate Reductase, subunit A"/>
    <property type="match status" value="1"/>
</dbReference>
<dbReference type="PANTHER" id="PTHR38011:SF11">
    <property type="entry name" value="2,5-DIAMINO-6-RIBOSYLAMINO-4(3H)-PYRIMIDINONE 5'-PHOSPHATE REDUCTASE"/>
    <property type="match status" value="1"/>
</dbReference>
<dbReference type="InterPro" id="IPR002734">
    <property type="entry name" value="RibDG_C"/>
</dbReference>
<sequence length="183" mass="19846">MAVQCSVFIASSLDGFIARADGRIDWLEAANARLPAGEDCGYAEFMRSVDALVMGRHTFELAQTFTPWPYAQTPVSVLSSRPLAIAPALQATVSASSETPQALCERLGRAGARRLYVDGGLTIQRFLAAGLIDDLTVTLIPCLLGSGRRLFGVLPADIQLERLDTRSYPFGFVQLRYAVVRGH</sequence>
<keyword evidence="3" id="KW-1185">Reference proteome</keyword>
<organism evidence="2 3">
    <name type="scientific">Plasticicumulans acidivorans</name>
    <dbReference type="NCBI Taxonomy" id="886464"/>
    <lineage>
        <taxon>Bacteria</taxon>
        <taxon>Pseudomonadati</taxon>
        <taxon>Pseudomonadota</taxon>
        <taxon>Gammaproteobacteria</taxon>
        <taxon>Candidatus Competibacteraceae</taxon>
        <taxon>Plasticicumulans</taxon>
    </lineage>
</organism>
<evidence type="ECO:0000313" key="3">
    <source>
        <dbReference type="Proteomes" id="UP000246569"/>
    </source>
</evidence>
<evidence type="ECO:0000313" key="2">
    <source>
        <dbReference type="EMBL" id="PWV61099.1"/>
    </source>
</evidence>
<dbReference type="InterPro" id="IPR024072">
    <property type="entry name" value="DHFR-like_dom_sf"/>
</dbReference>
<dbReference type="EMBL" id="QGTJ01000006">
    <property type="protein sequence ID" value="PWV61099.1"/>
    <property type="molecule type" value="Genomic_DNA"/>
</dbReference>
<protein>
    <submittedName>
        <fullName evidence="2">Dihydrofolate reductase</fullName>
    </submittedName>
</protein>
<reference evidence="2 3" key="1">
    <citation type="submission" date="2018-05" db="EMBL/GenBank/DDBJ databases">
        <title>Genomic Encyclopedia of Type Strains, Phase IV (KMG-IV): sequencing the most valuable type-strain genomes for metagenomic binning, comparative biology and taxonomic classification.</title>
        <authorList>
            <person name="Goeker M."/>
        </authorList>
    </citation>
    <scope>NUCLEOTIDE SEQUENCE [LARGE SCALE GENOMIC DNA]</scope>
    <source>
        <strain evidence="2 3">DSM 23606</strain>
    </source>
</reference>
<dbReference type="GO" id="GO:0009231">
    <property type="term" value="P:riboflavin biosynthetic process"/>
    <property type="evidence" value="ECO:0007669"/>
    <property type="project" value="InterPro"/>
</dbReference>
<dbReference type="RefSeq" id="WP_110018777.1">
    <property type="nucleotide sequence ID" value="NZ_QGTJ01000006.1"/>
</dbReference>